<dbReference type="OrthoDB" id="7066673at2"/>
<dbReference type="Gene3D" id="3.40.50.300">
    <property type="entry name" value="P-loop containing nucleotide triphosphate hydrolases"/>
    <property type="match status" value="2"/>
</dbReference>
<dbReference type="GO" id="GO:0000725">
    <property type="term" value="P:recombinational repair"/>
    <property type="evidence" value="ECO:0007669"/>
    <property type="project" value="TreeGrafter"/>
</dbReference>
<dbReference type="STRING" id="638302.HMPREF0908_0435"/>
<dbReference type="InterPro" id="IPR027417">
    <property type="entry name" value="P-loop_NTPase"/>
</dbReference>
<sequence>MMAVKVSVYGSDKESDEYIGALKLKKIIQDGMPASAMGEIVLFASATLYGQTVKDIDLFLLGNLTNYYVDGEFVVEKEEQKRIREKVDVHSFCTAIEIKRHDISGIVLQGTDFYVKYGNKLHCVTNQSNKQKISAKAFFESALSFSPFVTNLIWFTQATSNDINRLLTNGRGKLPSNVLGADFDFKTLIRLLFLQKPPFRTRSGYVFDSNYESRNVADFHRALMLFSRSKEQMGELTRRRIERLTTQSLSGRLLIDSKGKLSIYRGRAGTGKTVRLIQTAIKLVDEEQVRVLILTYNRALVSDIRRLFALAELPDMFEENCVTINTMQSFFFQLANNLLYDGRMLGDEFLEKYDSILREMNVFLSDDDAIGLAKESMAADQTLDWDYVLIDEAQDWKASERDVVLKLFEKGKTIIADGGNQFVRRGQMCDWATVRDRNNIKLKYCLRQKENIVSFLNEYTQHVDMPSEKIISNGKMPGGKIIIISDNMLFDVHKREMDSLIRCGNIAYDMLYFAPHSLVKRSNGESQFALIREFERHNIFFWDGTNSSNRGNYSTASDEVRVLQYDSARGLEGWTVVCMDFDVFLEEKLAEYIEGEVDSLLLESPEEKKRKYIYNWAMIPFTRAIDTLVITIKDKESSTGKLLKEIANECRDYVSWM</sequence>
<dbReference type="InterPro" id="IPR000212">
    <property type="entry name" value="DNA_helicase_UvrD/REP"/>
</dbReference>
<dbReference type="PANTHER" id="PTHR11070:SF2">
    <property type="entry name" value="ATP-DEPENDENT DNA HELICASE SRS2"/>
    <property type="match status" value="1"/>
</dbReference>
<dbReference type="HOGENOM" id="CLU_420260_0_0_9"/>
<dbReference type="AlphaFoldDB" id="C4V1Y8"/>
<evidence type="ECO:0000313" key="2">
    <source>
        <dbReference type="Proteomes" id="UP000005309"/>
    </source>
</evidence>
<gene>
    <name evidence="1" type="ORF">HMPREF0908_0435</name>
</gene>
<dbReference type="GO" id="GO:0043138">
    <property type="term" value="F:3'-5' DNA helicase activity"/>
    <property type="evidence" value="ECO:0007669"/>
    <property type="project" value="TreeGrafter"/>
</dbReference>
<protein>
    <recommendedName>
        <fullName evidence="3">DNA helicase</fullName>
    </recommendedName>
</protein>
<dbReference type="SUPFAM" id="SSF52540">
    <property type="entry name" value="P-loop containing nucleoside triphosphate hydrolases"/>
    <property type="match status" value="1"/>
</dbReference>
<dbReference type="eggNOG" id="COG0210">
    <property type="taxonomic scope" value="Bacteria"/>
</dbReference>
<proteinExistence type="predicted"/>
<accession>C4V1Y8</accession>
<dbReference type="GO" id="GO:0003677">
    <property type="term" value="F:DNA binding"/>
    <property type="evidence" value="ECO:0007669"/>
    <property type="project" value="InterPro"/>
</dbReference>
<dbReference type="Proteomes" id="UP000005309">
    <property type="component" value="Unassembled WGS sequence"/>
</dbReference>
<name>C4V1Y8_9FIRM</name>
<dbReference type="EMBL" id="ACLA01000006">
    <property type="protein sequence ID" value="EEQ49119.1"/>
    <property type="molecule type" value="Genomic_DNA"/>
</dbReference>
<reference evidence="1 2" key="1">
    <citation type="submission" date="2009-04" db="EMBL/GenBank/DDBJ databases">
        <authorList>
            <person name="Qin X."/>
            <person name="Bachman B."/>
            <person name="Battles P."/>
            <person name="Bell A."/>
            <person name="Bess C."/>
            <person name="Bickham C."/>
            <person name="Chaboub L."/>
            <person name="Chen D."/>
            <person name="Coyle M."/>
            <person name="Deiros D.R."/>
            <person name="Dinh H."/>
            <person name="Forbes L."/>
            <person name="Fowler G."/>
            <person name="Francisco L."/>
            <person name="Fu Q."/>
            <person name="Gubbala S."/>
            <person name="Hale W."/>
            <person name="Han Y."/>
            <person name="Hemphill L."/>
            <person name="Highlander S.K."/>
            <person name="Hirani K."/>
            <person name="Hogues M."/>
            <person name="Jackson L."/>
            <person name="Jakkamsetti A."/>
            <person name="Javaid M."/>
            <person name="Jiang H."/>
            <person name="Korchina V."/>
            <person name="Kovar C."/>
            <person name="Lara F."/>
            <person name="Lee S."/>
            <person name="Mata R."/>
            <person name="Mathew T."/>
            <person name="Moen C."/>
            <person name="Morales K."/>
            <person name="Munidasa M."/>
            <person name="Nazareth L."/>
            <person name="Ngo R."/>
            <person name="Nguyen L."/>
            <person name="Okwuonu G."/>
            <person name="Ongeri F."/>
            <person name="Patil S."/>
            <person name="Petrosino J."/>
            <person name="Pham C."/>
            <person name="Pham P."/>
            <person name="Pu L.-L."/>
            <person name="Puazo M."/>
            <person name="Raj R."/>
            <person name="Reid J."/>
            <person name="Rouhana J."/>
            <person name="Saada N."/>
            <person name="Shang Y."/>
            <person name="Simmons D."/>
            <person name="Thornton R."/>
            <person name="Warren J."/>
            <person name="Weissenberger G."/>
            <person name="Zhang J."/>
            <person name="Zhang L."/>
            <person name="Zhou C."/>
            <person name="Zhu D."/>
            <person name="Muzny D."/>
            <person name="Worley K."/>
            <person name="Gibbs R."/>
        </authorList>
    </citation>
    <scope>NUCLEOTIDE SEQUENCE [LARGE SCALE GENOMIC DNA]</scope>
    <source>
        <strain evidence="1 2">ATCC 43531</strain>
    </source>
</reference>
<evidence type="ECO:0008006" key="3">
    <source>
        <dbReference type="Google" id="ProtNLM"/>
    </source>
</evidence>
<dbReference type="PANTHER" id="PTHR11070">
    <property type="entry name" value="UVRD / RECB / PCRA DNA HELICASE FAMILY MEMBER"/>
    <property type="match status" value="1"/>
</dbReference>
<comment type="caution">
    <text evidence="1">The sequence shown here is derived from an EMBL/GenBank/DDBJ whole genome shotgun (WGS) entry which is preliminary data.</text>
</comment>
<dbReference type="GO" id="GO:0005524">
    <property type="term" value="F:ATP binding"/>
    <property type="evidence" value="ECO:0007669"/>
    <property type="project" value="InterPro"/>
</dbReference>
<organism evidence="1 2">
    <name type="scientific">Selenomonas flueggei ATCC 43531</name>
    <dbReference type="NCBI Taxonomy" id="638302"/>
    <lineage>
        <taxon>Bacteria</taxon>
        <taxon>Bacillati</taxon>
        <taxon>Bacillota</taxon>
        <taxon>Negativicutes</taxon>
        <taxon>Selenomonadales</taxon>
        <taxon>Selenomonadaceae</taxon>
        <taxon>Selenomonas</taxon>
    </lineage>
</organism>
<keyword evidence="2" id="KW-1185">Reference proteome</keyword>
<evidence type="ECO:0000313" key="1">
    <source>
        <dbReference type="EMBL" id="EEQ49119.1"/>
    </source>
</evidence>